<dbReference type="InterPro" id="IPR006530">
    <property type="entry name" value="YD"/>
</dbReference>
<dbReference type="InterPro" id="IPR022385">
    <property type="entry name" value="Rhs_assc_core"/>
</dbReference>
<gene>
    <name evidence="2" type="ORF">Pan241w_41460</name>
</gene>
<dbReference type="PANTHER" id="PTHR32305:SF15">
    <property type="entry name" value="PROTEIN RHSA-RELATED"/>
    <property type="match status" value="1"/>
</dbReference>
<feature type="compositionally biased region" description="Low complexity" evidence="1">
    <location>
        <begin position="156"/>
        <end position="178"/>
    </location>
</feature>
<dbReference type="EMBL" id="CP036269">
    <property type="protein sequence ID" value="QDT44041.1"/>
    <property type="molecule type" value="Genomic_DNA"/>
</dbReference>
<reference evidence="2 3" key="1">
    <citation type="submission" date="2019-02" db="EMBL/GenBank/DDBJ databases">
        <title>Deep-cultivation of Planctomycetes and their phenomic and genomic characterization uncovers novel biology.</title>
        <authorList>
            <person name="Wiegand S."/>
            <person name="Jogler M."/>
            <person name="Boedeker C."/>
            <person name="Pinto D."/>
            <person name="Vollmers J."/>
            <person name="Rivas-Marin E."/>
            <person name="Kohn T."/>
            <person name="Peeters S.H."/>
            <person name="Heuer A."/>
            <person name="Rast P."/>
            <person name="Oberbeckmann S."/>
            <person name="Bunk B."/>
            <person name="Jeske O."/>
            <person name="Meyerdierks A."/>
            <person name="Storesund J.E."/>
            <person name="Kallscheuer N."/>
            <person name="Luecker S."/>
            <person name="Lage O.M."/>
            <person name="Pohl T."/>
            <person name="Merkel B.J."/>
            <person name="Hornburger P."/>
            <person name="Mueller R.-W."/>
            <person name="Bruemmer F."/>
            <person name="Labrenz M."/>
            <person name="Spormann A.M."/>
            <person name="Op den Camp H."/>
            <person name="Overmann J."/>
            <person name="Amann R."/>
            <person name="Jetten M.S.M."/>
            <person name="Mascher T."/>
            <person name="Medema M.H."/>
            <person name="Devos D.P."/>
            <person name="Kaster A.-K."/>
            <person name="Ovreas L."/>
            <person name="Rohde M."/>
            <person name="Galperin M.Y."/>
            <person name="Jogler C."/>
        </authorList>
    </citation>
    <scope>NUCLEOTIDE SEQUENCE [LARGE SCALE GENOMIC DNA]</scope>
    <source>
        <strain evidence="2 3">Pan241w</strain>
    </source>
</reference>
<feature type="region of interest" description="Disordered" evidence="1">
    <location>
        <begin position="2179"/>
        <end position="2242"/>
    </location>
</feature>
<feature type="compositionally biased region" description="Gly residues" evidence="1">
    <location>
        <begin position="179"/>
        <end position="201"/>
    </location>
</feature>
<dbReference type="PANTHER" id="PTHR32305">
    <property type="match status" value="1"/>
</dbReference>
<dbReference type="NCBIfam" id="TIGR03696">
    <property type="entry name" value="Rhs_assc_core"/>
    <property type="match status" value="1"/>
</dbReference>
<evidence type="ECO:0008006" key="4">
    <source>
        <dbReference type="Google" id="ProtNLM"/>
    </source>
</evidence>
<keyword evidence="3" id="KW-1185">Reference proteome</keyword>
<dbReference type="InterPro" id="IPR050708">
    <property type="entry name" value="T6SS_VgrG/RHS"/>
</dbReference>
<proteinExistence type="predicted"/>
<feature type="region of interest" description="Disordered" evidence="1">
    <location>
        <begin position="1314"/>
        <end position="1344"/>
    </location>
</feature>
<dbReference type="KEGG" id="gaz:Pan241w_41460"/>
<dbReference type="Gene3D" id="2.180.10.10">
    <property type="entry name" value="RHS repeat-associated core"/>
    <property type="match status" value="2"/>
</dbReference>
<dbReference type="RefSeq" id="WP_198000038.1">
    <property type="nucleotide sequence ID" value="NZ_CP036269.1"/>
</dbReference>
<organism evidence="2 3">
    <name type="scientific">Gimesia alba</name>
    <dbReference type="NCBI Taxonomy" id="2527973"/>
    <lineage>
        <taxon>Bacteria</taxon>
        <taxon>Pseudomonadati</taxon>
        <taxon>Planctomycetota</taxon>
        <taxon>Planctomycetia</taxon>
        <taxon>Planctomycetales</taxon>
        <taxon>Planctomycetaceae</taxon>
        <taxon>Gimesia</taxon>
    </lineage>
</organism>
<feature type="region of interest" description="Disordered" evidence="1">
    <location>
        <begin position="154"/>
        <end position="225"/>
    </location>
</feature>
<sequence>MNGNTQTTAWQNNVSKQIQVSLNGAASHLTPSNQSFDLKLMHLGSKRCLWEQEFSDTNGLSTAVFSATQNKNGLFEVWFGLEGNVQGPQWSAVGIQGLFNTIKLFLDSDFPADSSIAQGWPKEILVTFSPSVPERSAFYIAPELSENQFAMMAGMGESDSGSGSESSTSTSSESSESGGSLGSGGSGGSGGDGGGSEGGGSSSSTAEDDTPEPRTEVGGCGDVSNDPIRYVDGQIQLQAVDVASRGFGQYWAHERSYSNQLARNVNMGNGYCWCLPYLSQIVSVTITRYALVGNMNNVIYFDKDLETGLFTTLNGNLERLTYDDVNEVFYLLSPDGTYSKFHGYDDTSNYGKLIYSRSPGGNETTVVRTTSSFSVERSITLQAGTFTQRFTYTTESQGAHAGQITACFLQVTDPSENVTNIAKANYTYYDGSSDNGSLNDLKTVSIQKWDTDTSAWIDQGTTYYRYYKDNESDGFKHGLKYVVLPGSYEQMVSDSIDPLTTSNTTIAQYADNYFEFDTSQRVVLERNKGGALTFTFSYTENPATSSSTSGGSTTYNPNSWVKKTVQTLPDSSQNILYFNGAGQTMLEVKKSGNDEWCWFKKYDGNGRVILQAEPSAISGYDEQYTDLLHYSGGSYQYLNNSTGLIHLYDFYTTTGSGAAEGYPSFTKIQNGENGTPIKLSKTEYSSHSANGNTIYLPSKEISYPDESNQSTTISASYSYTFHTGTLQVKQKTITLPVISTSQNGSGTANTRIEVHDTEDNLTWVKDELGFITKMVYDNTTGALIQLIEDVDTTQQTDEPAGWVTPSNGGKNLVTDYEVDDLGRVTQVLGPAHSIDINGQTTSIRTATWNVYKQGSSVDEVWQARGYQSGPSNNYQYTLINPVSINKTDKYGNALERIQATRSSTSGKLLPTDSFPQSSFVSWITRQYTGCCLLESERVYHTIPSSGTGSSGTNYDQSSYGYDNMQRQNRSTSPGGTISFTVFDVRNNPYQVYVGTDDTGATQQDPTGGGATGNNMVLVSQNEYDNGADGGDNNLTKQTLYVDSSETRITSMSYDWRDRPVDTDGEIDAFQRKYYDNLNRVTKVEQYHTTAAGVLLGRSETKYDDLGRVYQSIQYAVDPSTGTIGNSLVNNTWYDATGKVLKQLPAGSDLFTKLEYDGLGRQTASYTGYDLDETSYADAGTVTGDTILEQAETVYDDAGNVIENITRMRYHDAPASQTGALQDPTTAPKARVTFQASYPDAIGRVIAIADYGTNGGTALSRSSTVPTRSDTVLVTTSAFDSAGRVYQLIDPAAMESRKEYDSAGRTIKVIENYQATASSSSSSSAGSDPSNDTNRTTRTTYTPDGSIATLTAENAETGNQVTTYTYGTTLSDSEIASSTLLRTETYPDSVDGNDVITYAYNRQGQPIKRTDQLGTIHEIDYDKLGRTTQDRVTTLGTGVDGAVRRIGLSYDARGLNTEIGSYKNATAGQGTLVNEVQFAYNDFRQAITSYQSHAGEVNVSTSPKVQTSFANGSDNTIRPASLTYPDGRVLSYSYGSSGSIDDATSRVAAIVDDDLSATHLAEYSYLGMRSPVIADETEPDVKYTLVGTAGGNDPDTGDIYRGMDRFGRIKESLWYDYGASADKANIQYGYDRASNRTWRYNPLDTTHSFDEFYSYDGLQRLKETDRGELNAPKTGINMLKFAQSWSLDETGNWKGFQQDNTGNGTWDLEQTRTSNTANEITDITETAGSSWITPAYNKAGNMTTIPQPTDLTASFTATYDAWNRLVKIMDSSNTVAEYAYDGRNFRIIQKSYVSGSLDETRHLYYTDSWQTIEERIDSETSPERQFVWGMRYIDDLFLRDRDTTGNGTLDERLYALQDGNWNVTAICDENGDVQERYAYDSYGSPTFLTPSFGSRSSSSFNWETFYAGYRWESASELFHVRNRAYHSFMGCWTQRDPVGYTDSLSLYEYEFGKPFIFTDPYGDQAYMPNWNPYEENVKWHKIQEQKRLNELHNTMKWMTVIADSYAQTGDMNRTLKRFNDLPQGYIQDPVRPFKFPAKTYQSTTNKMIYSWENYNRIGLFNVDAGQSIMNLMGSGTAHNYPVIPGFQISNNQFWNENPISAIGTLTHEPQHDLGLGPFLMGIGGHANDGSGYHIHGVPAGTYLEGNIEDLANWIERFIDPQTRDRKDNLLEQIIRLSTQEPPVAPPYLPKPSSSPVTPKGRKTPSCPNLPGLLREKDSSGRDIMPIGTMPGGRQRNGKIPIYK</sequence>
<name>A0A517RJI3_9PLAN</name>
<dbReference type="NCBIfam" id="TIGR01643">
    <property type="entry name" value="YD_repeat_2x"/>
    <property type="match status" value="1"/>
</dbReference>
<evidence type="ECO:0000313" key="2">
    <source>
        <dbReference type="EMBL" id="QDT44041.1"/>
    </source>
</evidence>
<evidence type="ECO:0000256" key="1">
    <source>
        <dbReference type="SAM" id="MobiDB-lite"/>
    </source>
</evidence>
<accession>A0A517RJI3</accession>
<feature type="compositionally biased region" description="Low complexity" evidence="1">
    <location>
        <begin position="1332"/>
        <end position="1341"/>
    </location>
</feature>
<protein>
    <recommendedName>
        <fullName evidence="4">tRNA3(Ser)-specific nuclease WapA</fullName>
    </recommendedName>
</protein>
<evidence type="ECO:0000313" key="3">
    <source>
        <dbReference type="Proteomes" id="UP000317171"/>
    </source>
</evidence>
<dbReference type="Proteomes" id="UP000317171">
    <property type="component" value="Chromosome"/>
</dbReference>